<organism evidence="5">
    <name type="scientific">Gordonia sp. MP11Mi</name>
    <dbReference type="NCBI Taxonomy" id="3022769"/>
    <lineage>
        <taxon>Bacteria</taxon>
        <taxon>Bacillati</taxon>
        <taxon>Actinomycetota</taxon>
        <taxon>Actinomycetes</taxon>
        <taxon>Mycobacteriales</taxon>
        <taxon>Gordoniaceae</taxon>
        <taxon>Gordonia</taxon>
    </lineage>
</organism>
<comment type="similarity">
    <text evidence="1 3">Belongs to the short-chain dehydrogenases/reductases (SDR) family.</text>
</comment>
<dbReference type="GO" id="GO:0016491">
    <property type="term" value="F:oxidoreductase activity"/>
    <property type="evidence" value="ECO:0007669"/>
    <property type="project" value="UniProtKB-KW"/>
</dbReference>
<dbReference type="SMART" id="SM00822">
    <property type="entry name" value="PKS_KR"/>
    <property type="match status" value="1"/>
</dbReference>
<name>A0AA97D066_9ACTN</name>
<evidence type="ECO:0000256" key="3">
    <source>
        <dbReference type="RuleBase" id="RU000363"/>
    </source>
</evidence>
<dbReference type="InterPro" id="IPR002347">
    <property type="entry name" value="SDR_fam"/>
</dbReference>
<dbReference type="InterPro" id="IPR036291">
    <property type="entry name" value="NAD(P)-bd_dom_sf"/>
</dbReference>
<dbReference type="InterPro" id="IPR057326">
    <property type="entry name" value="KR_dom"/>
</dbReference>
<dbReference type="AlphaFoldDB" id="A0AA97D066"/>
<dbReference type="PANTHER" id="PTHR43391">
    <property type="entry name" value="RETINOL DEHYDROGENASE-RELATED"/>
    <property type="match status" value="1"/>
</dbReference>
<keyword evidence="2 5" id="KW-0560">Oxidoreductase</keyword>
<dbReference type="Pfam" id="PF00106">
    <property type="entry name" value="adh_short"/>
    <property type="match status" value="1"/>
</dbReference>
<dbReference type="PRINTS" id="PR00080">
    <property type="entry name" value="SDRFAMILY"/>
</dbReference>
<dbReference type="CDD" id="cd05233">
    <property type="entry name" value="SDR_c"/>
    <property type="match status" value="1"/>
</dbReference>
<sequence>MVENNLEGDVVVITGAGSGIGRATAIAFAECGAQVVATDRDLESVTETAALCAPVGTCAPDLLDVTDANQWARVLNDVTESYGPIRVLVNNAGYTTAGRFLDHTGEDWSALVAVNVRGVVTGSRLAAQHMITEGTAGQIINISSAAAYTPITVSSPYCTTKAAVLMFSETLRAELRPHRIGVTAICPGAIDTRFYNSAQYVGSALDRTNERRDLSVGLIARFGSGPDTVAAAIVRSVSTNRAVQPVTAESYLGYIVSRLSPTAMKAVARLSGEGALQRIEHTSFPHRLRGRFSASKGPGLR</sequence>
<feature type="domain" description="Ketoreductase" evidence="4">
    <location>
        <begin position="9"/>
        <end position="193"/>
    </location>
</feature>
<dbReference type="RefSeq" id="WP_420040035.1">
    <property type="nucleotide sequence ID" value="NZ_CP128986.1"/>
</dbReference>
<dbReference type="SUPFAM" id="SSF51735">
    <property type="entry name" value="NAD(P)-binding Rossmann-fold domains"/>
    <property type="match status" value="1"/>
</dbReference>
<proteinExistence type="inferred from homology"/>
<reference evidence="5" key="1">
    <citation type="submission" date="2023-06" db="EMBL/GenBank/DDBJ databases">
        <title>Gordonia sp. nov. and Pseudochrobactrum sp. nov., two species isolated from the burying beetle Nicrophorus vespilloides.</title>
        <authorList>
            <person name="Poehlein A."/>
            <person name="Guzman J."/>
            <person name="Daniel R."/>
            <person name="Vilcinskas A."/>
        </authorList>
    </citation>
    <scope>NUCLEOTIDE SEQUENCE</scope>
    <source>
        <strain evidence="5">MP11Mi</strain>
    </source>
</reference>
<dbReference type="Gene3D" id="3.40.50.720">
    <property type="entry name" value="NAD(P)-binding Rossmann-like Domain"/>
    <property type="match status" value="1"/>
</dbReference>
<accession>A0AA97D066</accession>
<dbReference type="PROSITE" id="PS00061">
    <property type="entry name" value="ADH_SHORT"/>
    <property type="match status" value="1"/>
</dbReference>
<evidence type="ECO:0000313" key="5">
    <source>
        <dbReference type="EMBL" id="WOC14281.1"/>
    </source>
</evidence>
<dbReference type="EC" id="1.-.-.-" evidence="5"/>
<dbReference type="PRINTS" id="PR00081">
    <property type="entry name" value="GDHRDH"/>
</dbReference>
<dbReference type="FunFam" id="3.40.50.720:FF:000084">
    <property type="entry name" value="Short-chain dehydrogenase reductase"/>
    <property type="match status" value="1"/>
</dbReference>
<protein>
    <submittedName>
        <fullName evidence="5">Oxidoreductase EphD</fullName>
        <ecNumber evidence="5">1.-.-.-</ecNumber>
    </submittedName>
</protein>
<dbReference type="InterPro" id="IPR020904">
    <property type="entry name" value="Sc_DH/Rdtase_CS"/>
</dbReference>
<evidence type="ECO:0000256" key="1">
    <source>
        <dbReference type="ARBA" id="ARBA00006484"/>
    </source>
</evidence>
<dbReference type="EMBL" id="CP128986">
    <property type="protein sequence ID" value="WOC14281.1"/>
    <property type="molecule type" value="Genomic_DNA"/>
</dbReference>
<evidence type="ECO:0000256" key="2">
    <source>
        <dbReference type="ARBA" id="ARBA00023002"/>
    </source>
</evidence>
<gene>
    <name evidence="5" type="primary">ephD_3</name>
    <name evidence="5" type="ORF">MP11Mi_33960</name>
</gene>
<dbReference type="PANTHER" id="PTHR43391:SF12">
    <property type="entry name" value="OXIDOREDUCTASE EPHD-RELATED"/>
    <property type="match status" value="1"/>
</dbReference>
<evidence type="ECO:0000259" key="4">
    <source>
        <dbReference type="SMART" id="SM00822"/>
    </source>
</evidence>